<dbReference type="CDD" id="cd00067">
    <property type="entry name" value="GAL4"/>
    <property type="match status" value="1"/>
</dbReference>
<dbReference type="GO" id="GO:0006351">
    <property type="term" value="P:DNA-templated transcription"/>
    <property type="evidence" value="ECO:0007669"/>
    <property type="project" value="InterPro"/>
</dbReference>
<evidence type="ECO:0000313" key="4">
    <source>
        <dbReference type="EMBL" id="KAF5686749.1"/>
    </source>
</evidence>
<dbReference type="PROSITE" id="PS00463">
    <property type="entry name" value="ZN2_CY6_FUNGAL_1"/>
    <property type="match status" value="1"/>
</dbReference>
<evidence type="ECO:0000256" key="1">
    <source>
        <dbReference type="ARBA" id="ARBA00022723"/>
    </source>
</evidence>
<dbReference type="Pfam" id="PF00172">
    <property type="entry name" value="Zn_clus"/>
    <property type="match status" value="1"/>
</dbReference>
<dbReference type="Pfam" id="PF04082">
    <property type="entry name" value="Fungal_trans"/>
    <property type="match status" value="1"/>
</dbReference>
<reference evidence="4 5" key="1">
    <citation type="submission" date="2020-05" db="EMBL/GenBank/DDBJ databases">
        <title>Identification and distribution of gene clusters putatively required for synthesis of sphingolipid metabolism inhibitors in phylogenetically diverse species of the filamentous fungus Fusarium.</title>
        <authorList>
            <person name="Kim H.-S."/>
            <person name="Busman M."/>
            <person name="Brown D.W."/>
            <person name="Divon H."/>
            <person name="Uhlig S."/>
            <person name="Proctor R.H."/>
        </authorList>
    </citation>
    <scope>NUCLEOTIDE SEQUENCE [LARGE SCALE GENOMIC DNA]</scope>
    <source>
        <strain evidence="4 5">NRRL 25311</strain>
    </source>
</reference>
<dbReference type="CDD" id="cd12148">
    <property type="entry name" value="fungal_TF_MHR"/>
    <property type="match status" value="1"/>
</dbReference>
<sequence length="658" mass="73839">MAPSGLKRVSKACDRCRRRKERCDGTAPCTRCQKHGRECSFLYAGKPLGRPRKTRHDEELAIADFEDPPDTDSDFFDVDRIQALECIVRYYTGLDHLNSAGLQDVIMGLQTTQNLSSQAQGQSQDVSAAQLEHWPADSPGAQIKASIPKNIKGLSHSDFLRLLFDRFDYVHQDTSNPPPQTANDQHVQLQGDGALDSSSSQLLSHDVTVVEAASVFPTPETASTLISIFFEFGQMNYFFLDESIFRSSLDQFHNLPSTLTAKDAPWVCTVLMVFTIGVQFSHLKNGDQIQADRIWMDDALALMYFRQASRLVPNVLAIASLQSAQALLLMGFYILPLGHYNLASTYFSIGLKMATEDCLGLEPDASFAVREAEVRRRVWCTAFILERRNSVYHGNPVGIIRPPLGNFDRLGIVDMSVKHIDTHQNTKAMVYLTNMLEHVWHTMSGVLDLEARQLTAKLRQILDARDELLMYWENLPDIVFGRDLCPHNPLFRHNAYLALSYHSIHIFIGRPFILEKGPGEMISEEPLTKMKNGLIASCVESALATIDLCQKIKDQCGLSRSSYIEFTSCHAAVSALVAASISSQTSRWSIHCKQGLILLRAMLGGVFSQRGGRKDVERLEYMVDQLLGYECFEFQEEFHGGSYGNFLEWGAALLQFET</sequence>
<feature type="domain" description="Zn(2)-C6 fungal-type" evidence="3">
    <location>
        <begin position="12"/>
        <end position="41"/>
    </location>
</feature>
<dbReference type="PROSITE" id="PS50048">
    <property type="entry name" value="ZN2_CY6_FUNGAL_2"/>
    <property type="match status" value="1"/>
</dbReference>
<dbReference type="SMART" id="SM00066">
    <property type="entry name" value="GAL4"/>
    <property type="match status" value="1"/>
</dbReference>
<keyword evidence="5" id="KW-1185">Reference proteome</keyword>
<proteinExistence type="predicted"/>
<gene>
    <name evidence="4" type="ORF">FDENT_5655</name>
</gene>
<keyword evidence="1" id="KW-0479">Metal-binding</keyword>
<dbReference type="AlphaFoldDB" id="A0A8H5XA12"/>
<evidence type="ECO:0000313" key="5">
    <source>
        <dbReference type="Proteomes" id="UP000562682"/>
    </source>
</evidence>
<dbReference type="PANTHER" id="PTHR46910:SF23">
    <property type="entry name" value="THIAMINE REPRESSIBLE GENES REGULATORY PROTEIN THI1"/>
    <property type="match status" value="1"/>
</dbReference>
<protein>
    <submittedName>
        <fullName evidence="4">Thiamine repressible regulatory protein</fullName>
    </submittedName>
</protein>
<dbReference type="Gene3D" id="4.10.240.10">
    <property type="entry name" value="Zn(2)-C6 fungal-type DNA-binding domain"/>
    <property type="match status" value="1"/>
</dbReference>
<dbReference type="GO" id="GO:0003677">
    <property type="term" value="F:DNA binding"/>
    <property type="evidence" value="ECO:0007669"/>
    <property type="project" value="InterPro"/>
</dbReference>
<keyword evidence="2" id="KW-0539">Nucleus</keyword>
<organism evidence="4 5">
    <name type="scientific">Fusarium denticulatum</name>
    <dbReference type="NCBI Taxonomy" id="48507"/>
    <lineage>
        <taxon>Eukaryota</taxon>
        <taxon>Fungi</taxon>
        <taxon>Dikarya</taxon>
        <taxon>Ascomycota</taxon>
        <taxon>Pezizomycotina</taxon>
        <taxon>Sordariomycetes</taxon>
        <taxon>Hypocreomycetidae</taxon>
        <taxon>Hypocreales</taxon>
        <taxon>Nectriaceae</taxon>
        <taxon>Fusarium</taxon>
        <taxon>Fusarium fujikuroi species complex</taxon>
    </lineage>
</organism>
<dbReference type="InterPro" id="IPR007219">
    <property type="entry name" value="XnlR_reg_dom"/>
</dbReference>
<comment type="caution">
    <text evidence="4">The sequence shown here is derived from an EMBL/GenBank/DDBJ whole genome shotgun (WGS) entry which is preliminary data.</text>
</comment>
<dbReference type="EMBL" id="JAAOAK010000141">
    <property type="protein sequence ID" value="KAF5686749.1"/>
    <property type="molecule type" value="Genomic_DNA"/>
</dbReference>
<dbReference type="GO" id="GO:0008270">
    <property type="term" value="F:zinc ion binding"/>
    <property type="evidence" value="ECO:0007669"/>
    <property type="project" value="InterPro"/>
</dbReference>
<name>A0A8H5XA12_9HYPO</name>
<dbReference type="InterPro" id="IPR036864">
    <property type="entry name" value="Zn2-C6_fun-type_DNA-bd_sf"/>
</dbReference>
<dbReference type="InterPro" id="IPR001138">
    <property type="entry name" value="Zn2Cys6_DnaBD"/>
</dbReference>
<evidence type="ECO:0000256" key="2">
    <source>
        <dbReference type="ARBA" id="ARBA00023242"/>
    </source>
</evidence>
<dbReference type="GO" id="GO:0000981">
    <property type="term" value="F:DNA-binding transcription factor activity, RNA polymerase II-specific"/>
    <property type="evidence" value="ECO:0007669"/>
    <property type="project" value="InterPro"/>
</dbReference>
<dbReference type="PANTHER" id="PTHR46910">
    <property type="entry name" value="TRANSCRIPTION FACTOR PDR1"/>
    <property type="match status" value="1"/>
</dbReference>
<dbReference type="InterPro" id="IPR050987">
    <property type="entry name" value="AtrR-like"/>
</dbReference>
<evidence type="ECO:0000259" key="3">
    <source>
        <dbReference type="PROSITE" id="PS50048"/>
    </source>
</evidence>
<dbReference type="SUPFAM" id="SSF57701">
    <property type="entry name" value="Zn2/Cys6 DNA-binding domain"/>
    <property type="match status" value="1"/>
</dbReference>
<dbReference type="Proteomes" id="UP000562682">
    <property type="component" value="Unassembled WGS sequence"/>
</dbReference>
<accession>A0A8H5XA12</accession>